<accession>A0A813YUG6</accession>
<dbReference type="EMBL" id="CAJNOI010000033">
    <property type="protein sequence ID" value="CAF0890011.1"/>
    <property type="molecule type" value="Genomic_DNA"/>
</dbReference>
<dbReference type="Gene3D" id="3.40.50.11980">
    <property type="match status" value="1"/>
</dbReference>
<dbReference type="Proteomes" id="UP000663877">
    <property type="component" value="Unassembled WGS sequence"/>
</dbReference>
<name>A0A813YUG6_9BILA</name>
<comment type="caution">
    <text evidence="2">The sequence shown here is derived from an EMBL/GenBank/DDBJ whole genome shotgun (WGS) entry which is preliminary data.</text>
</comment>
<evidence type="ECO:0000313" key="2">
    <source>
        <dbReference type="EMBL" id="CAF0890011.1"/>
    </source>
</evidence>
<protein>
    <submittedName>
        <fullName evidence="2">Uncharacterized protein</fullName>
    </submittedName>
</protein>
<dbReference type="AlphaFoldDB" id="A0A813YUG6"/>
<organism evidence="2 3">
    <name type="scientific">Adineta steineri</name>
    <dbReference type="NCBI Taxonomy" id="433720"/>
    <lineage>
        <taxon>Eukaryota</taxon>
        <taxon>Metazoa</taxon>
        <taxon>Spiralia</taxon>
        <taxon>Gnathifera</taxon>
        <taxon>Rotifera</taxon>
        <taxon>Eurotatoria</taxon>
        <taxon>Bdelloidea</taxon>
        <taxon>Adinetida</taxon>
        <taxon>Adinetidae</taxon>
        <taxon>Adineta</taxon>
    </lineage>
</organism>
<gene>
    <name evidence="2" type="ORF">BJG266_LOCUS9897</name>
</gene>
<evidence type="ECO:0000256" key="1">
    <source>
        <dbReference type="SAM" id="Coils"/>
    </source>
</evidence>
<evidence type="ECO:0000313" key="3">
    <source>
        <dbReference type="Proteomes" id="UP000663877"/>
    </source>
</evidence>
<proteinExistence type="predicted"/>
<sequence length="601" mass="69334">MSTFSILTRQCLELSEICSKCKWNCDHYQSNGFCRCSPYGKRDCDISREQCWADTVINIDLPPNPRLSEVNIIIDGDNFSQRIIVVLIDYFIKQGCKTVAMVISPSKYIGIISGSYGEQVKSEFIRLIEGGHVLVISAANSMYYDHTGGCEDAVVLHIGMYHRAIVLSNDTFKPKIGEEHEFIPNTSLHVTETKISDYEISLTFTNPSNLTQPGPDVLNYVIDNVLAQNTLADPICTSSCIEAHIPEILKRHRIYNLNKHLDRCDRVVYEHYSKLDKYSQKLNTFTNQIDKAPINDMELIETLNERKQQVIENTEEYKDKIASLLEQNEKFREEIIQQLTVSGNIDHFKPVSIRSGLPYYIFGSENSLDNDILVLLKDYQKPATYVECQKLMNKFTYEFQDLHCFESDKPININLAVLTDGIITWVLKGNPDEANNGILRTYHLHKQYHPLEIQRLVPRDIEKKIIRATRSILSQLTKSERRHNIKNALKANQLYIRLDALKPICFQELNFKQSEKDLTEIVKLIAFQLGQTMALVKENIELYTKIQVAEYDPRLKQYLMRESGCNLEILTQVKNEYVAMIEHMFVQQPELRTKAEVLVTD</sequence>
<keyword evidence="1" id="KW-0175">Coiled coil</keyword>
<feature type="coiled-coil region" evidence="1">
    <location>
        <begin position="300"/>
        <end position="334"/>
    </location>
</feature>
<reference evidence="2" key="1">
    <citation type="submission" date="2021-02" db="EMBL/GenBank/DDBJ databases">
        <authorList>
            <person name="Nowell W R."/>
        </authorList>
    </citation>
    <scope>NUCLEOTIDE SEQUENCE</scope>
</reference>